<dbReference type="Proteomes" id="UP000887540">
    <property type="component" value="Unplaced"/>
</dbReference>
<accession>A0A914DX67</accession>
<dbReference type="FunFam" id="3.40.50.300:FF:000019">
    <property type="entry name" value="Translation initiation factor IF-2"/>
    <property type="match status" value="1"/>
</dbReference>
<dbReference type="PANTHER" id="PTHR43381:SF20">
    <property type="entry name" value="TRANSLATION INITIATION FACTOR IF-2, MITOCHONDRIAL"/>
    <property type="match status" value="1"/>
</dbReference>
<sequence>MLHRNDSHKPFIEVYSNANIEELAAALDEDLDTIKELVEELDSDSEKYLKELKPLDKVILSSIFATYKVQPKFISRSVAKEVTHDENQDLVPQPQPPPYECVRRAPVVTIMGHVDHGKTTLLDALRKSRVVDQEFGGITQHIGAFSVQLPNNKAQVTFIDTPGHSAFKAMRMRGANATDIVVLVVAADDGVMEQTIESIKYAREAGAPFVVAINKCDKPTADPERVKRELMELDIIPESYGAHGQHCTMIVQRGTLKSGSLLVAGECLAHSRLMDEFGKPLKEAGPSTPVQVLGWKDGELPHPGDRVFQVENEIKARRVITYRRQTRILKNTEKDIEEIDKKRAEERKHYEQLREEKYKSGQLYFSLFSSGAYIAERTKANKENPNKPPEKPKLSIIIRTDVDGTLEAILNVIDTYTSNECDLDLVDFGVGPPKETIVDLAATTKAMIFAFNVQIPQRIHDLATMKKIRIEEFNVIYRLVDALKNKLSEKLPPLIERKTIGEGHVLKEFLLKDGESKKLPIAGCLVDWGTFKKDAIYRFTRTVQNETKLLYEGPIEAMKIVKEVVNEAKTNQEVGLSLDDKAIRFKQDDSVQVFEEISIPQRIDWNPPGF</sequence>
<name>A0A914DX67_9BILA</name>
<dbReference type="CDD" id="cd01887">
    <property type="entry name" value="IF2_eIF5B"/>
    <property type="match status" value="1"/>
</dbReference>
<feature type="coiled-coil region" evidence="6">
    <location>
        <begin position="322"/>
        <end position="356"/>
    </location>
</feature>
<feature type="coiled-coil region" evidence="6">
    <location>
        <begin position="17"/>
        <end position="51"/>
    </location>
</feature>
<keyword evidence="4" id="KW-0648">Protein biosynthesis</keyword>
<dbReference type="InterPro" id="IPR015760">
    <property type="entry name" value="TIF_IF2"/>
</dbReference>
<dbReference type="PANTHER" id="PTHR43381">
    <property type="entry name" value="TRANSLATION INITIATION FACTOR IF-2-RELATED"/>
    <property type="match status" value="1"/>
</dbReference>
<proteinExistence type="inferred from homology"/>
<dbReference type="InterPro" id="IPR000795">
    <property type="entry name" value="T_Tr_GTP-bd_dom"/>
</dbReference>
<dbReference type="Pfam" id="PF22042">
    <property type="entry name" value="EF-G_D2"/>
    <property type="match status" value="1"/>
</dbReference>
<protein>
    <submittedName>
        <fullName evidence="9">Tr-type G domain-containing protein</fullName>
    </submittedName>
</protein>
<evidence type="ECO:0000313" key="8">
    <source>
        <dbReference type="Proteomes" id="UP000887540"/>
    </source>
</evidence>
<dbReference type="Gene3D" id="3.40.50.10050">
    <property type="entry name" value="Translation initiation factor IF- 2, domain 3"/>
    <property type="match status" value="1"/>
</dbReference>
<keyword evidence="5" id="KW-0342">GTP-binding</keyword>
<dbReference type="InterPro" id="IPR053905">
    <property type="entry name" value="EF-G-like_DII"/>
</dbReference>
<keyword evidence="2" id="KW-0396">Initiation factor</keyword>
<dbReference type="GO" id="GO:0005737">
    <property type="term" value="C:cytoplasm"/>
    <property type="evidence" value="ECO:0007669"/>
    <property type="project" value="TreeGrafter"/>
</dbReference>
<evidence type="ECO:0000256" key="5">
    <source>
        <dbReference type="ARBA" id="ARBA00023134"/>
    </source>
</evidence>
<dbReference type="InterPro" id="IPR027417">
    <property type="entry name" value="P-loop_NTPase"/>
</dbReference>
<keyword evidence="6" id="KW-0175">Coiled coil</keyword>
<dbReference type="SUPFAM" id="SSF50447">
    <property type="entry name" value="Translation proteins"/>
    <property type="match status" value="2"/>
</dbReference>
<dbReference type="InterPro" id="IPR023115">
    <property type="entry name" value="TIF_IF2_dom3"/>
</dbReference>
<evidence type="ECO:0000259" key="7">
    <source>
        <dbReference type="PROSITE" id="PS51722"/>
    </source>
</evidence>
<dbReference type="InterPro" id="IPR005225">
    <property type="entry name" value="Small_GTP-bd"/>
</dbReference>
<dbReference type="FunFam" id="3.40.50.10050:FF:000001">
    <property type="entry name" value="Translation initiation factor IF-2"/>
    <property type="match status" value="1"/>
</dbReference>
<dbReference type="GO" id="GO:0003743">
    <property type="term" value="F:translation initiation factor activity"/>
    <property type="evidence" value="ECO:0007669"/>
    <property type="project" value="UniProtKB-KW"/>
</dbReference>
<dbReference type="WBParaSite" id="ACRNAN_scaffold4367.g15639.t1">
    <property type="protein sequence ID" value="ACRNAN_scaffold4367.g15639.t1"/>
    <property type="gene ID" value="ACRNAN_scaffold4367.g15639"/>
</dbReference>
<evidence type="ECO:0000256" key="2">
    <source>
        <dbReference type="ARBA" id="ARBA00022540"/>
    </source>
</evidence>
<feature type="domain" description="Tr-type G" evidence="7">
    <location>
        <begin position="103"/>
        <end position="290"/>
    </location>
</feature>
<evidence type="ECO:0000256" key="1">
    <source>
        <dbReference type="ARBA" id="ARBA00007733"/>
    </source>
</evidence>
<dbReference type="AlphaFoldDB" id="A0A914DX67"/>
<comment type="similarity">
    <text evidence="1">Belongs to the TRAFAC class translation factor GTPase superfamily. Classic translation factor GTPase family. IF-2 subfamily.</text>
</comment>
<dbReference type="Gene3D" id="3.40.50.300">
    <property type="entry name" value="P-loop containing nucleotide triphosphate hydrolases"/>
    <property type="match status" value="1"/>
</dbReference>
<keyword evidence="8" id="KW-1185">Reference proteome</keyword>
<dbReference type="Gene3D" id="2.40.30.10">
    <property type="entry name" value="Translation factors"/>
    <property type="match status" value="1"/>
</dbReference>
<dbReference type="PROSITE" id="PS51722">
    <property type="entry name" value="G_TR_2"/>
    <property type="match status" value="1"/>
</dbReference>
<evidence type="ECO:0000313" key="9">
    <source>
        <dbReference type="WBParaSite" id="ACRNAN_scaffold4367.g15639.t1"/>
    </source>
</evidence>
<organism evidence="8 9">
    <name type="scientific">Acrobeloides nanus</name>
    <dbReference type="NCBI Taxonomy" id="290746"/>
    <lineage>
        <taxon>Eukaryota</taxon>
        <taxon>Metazoa</taxon>
        <taxon>Ecdysozoa</taxon>
        <taxon>Nematoda</taxon>
        <taxon>Chromadorea</taxon>
        <taxon>Rhabditida</taxon>
        <taxon>Tylenchina</taxon>
        <taxon>Cephalobomorpha</taxon>
        <taxon>Cephaloboidea</taxon>
        <taxon>Cephalobidae</taxon>
        <taxon>Acrobeloides</taxon>
    </lineage>
</organism>
<dbReference type="Pfam" id="PF11987">
    <property type="entry name" value="IF-2"/>
    <property type="match status" value="1"/>
</dbReference>
<reference evidence="9" key="1">
    <citation type="submission" date="2022-11" db="UniProtKB">
        <authorList>
            <consortium name="WormBaseParasite"/>
        </authorList>
    </citation>
    <scope>IDENTIFICATION</scope>
</reference>
<dbReference type="GO" id="GO:0005525">
    <property type="term" value="F:GTP binding"/>
    <property type="evidence" value="ECO:0007669"/>
    <property type="project" value="UniProtKB-KW"/>
</dbReference>
<dbReference type="SUPFAM" id="SSF52156">
    <property type="entry name" value="Initiation factor IF2/eIF5b, domain 3"/>
    <property type="match status" value="1"/>
</dbReference>
<dbReference type="SUPFAM" id="SSF52540">
    <property type="entry name" value="P-loop containing nucleoside triphosphate hydrolases"/>
    <property type="match status" value="1"/>
</dbReference>
<dbReference type="InterPro" id="IPR009000">
    <property type="entry name" value="Transl_B-barrel_sf"/>
</dbReference>
<keyword evidence="3" id="KW-0547">Nucleotide-binding</keyword>
<dbReference type="InterPro" id="IPR036925">
    <property type="entry name" value="TIF_IF2_dom3_sf"/>
</dbReference>
<evidence type="ECO:0000256" key="4">
    <source>
        <dbReference type="ARBA" id="ARBA00022917"/>
    </source>
</evidence>
<dbReference type="GO" id="GO:0003924">
    <property type="term" value="F:GTPase activity"/>
    <property type="evidence" value="ECO:0007669"/>
    <property type="project" value="InterPro"/>
</dbReference>
<evidence type="ECO:0000256" key="3">
    <source>
        <dbReference type="ARBA" id="ARBA00022741"/>
    </source>
</evidence>
<dbReference type="Pfam" id="PF00009">
    <property type="entry name" value="GTP_EFTU"/>
    <property type="match status" value="1"/>
</dbReference>
<evidence type="ECO:0000256" key="6">
    <source>
        <dbReference type="SAM" id="Coils"/>
    </source>
</evidence>
<dbReference type="NCBIfam" id="TIGR00231">
    <property type="entry name" value="small_GTP"/>
    <property type="match status" value="1"/>
</dbReference>